<evidence type="ECO:0000256" key="6">
    <source>
        <dbReference type="SAM" id="SignalP"/>
    </source>
</evidence>
<feature type="signal peptide" evidence="6">
    <location>
        <begin position="1"/>
        <end position="24"/>
    </location>
</feature>
<evidence type="ECO:0000256" key="5">
    <source>
        <dbReference type="SAM" id="MobiDB-lite"/>
    </source>
</evidence>
<evidence type="ECO:0000259" key="7">
    <source>
        <dbReference type="PROSITE" id="PS51935"/>
    </source>
</evidence>
<dbReference type="GO" id="GO:0006508">
    <property type="term" value="P:proteolysis"/>
    <property type="evidence" value="ECO:0007669"/>
    <property type="project" value="UniProtKB-KW"/>
</dbReference>
<evidence type="ECO:0000256" key="1">
    <source>
        <dbReference type="ARBA" id="ARBA00007074"/>
    </source>
</evidence>
<organism evidence="8 9">
    <name type="scientific">Flavobacterium dankookense</name>
    <dbReference type="NCBI Taxonomy" id="706186"/>
    <lineage>
        <taxon>Bacteria</taxon>
        <taxon>Pseudomonadati</taxon>
        <taxon>Bacteroidota</taxon>
        <taxon>Flavobacteriia</taxon>
        <taxon>Flavobacteriales</taxon>
        <taxon>Flavobacteriaceae</taxon>
        <taxon>Flavobacterium</taxon>
    </lineage>
</organism>
<protein>
    <submittedName>
        <fullName evidence="8">Cell wall-associated NlpC family hydrolase</fullName>
    </submittedName>
</protein>
<dbReference type="GO" id="GO:0008234">
    <property type="term" value="F:cysteine-type peptidase activity"/>
    <property type="evidence" value="ECO:0007669"/>
    <property type="project" value="UniProtKB-KW"/>
</dbReference>
<sequence>MRKSIFILVSFLFLALTNFGYSQSKTIITSKELAVKKGVYSLPNNEKSIVSATPKKNSEEPKRAKKKETRKKDPESIINTKNADDIIIETDETNYFAEQLIHNASENLGTRYRSGGTSTEGFDCSGLMFTTFKKFDIILPRSSHEMARIGKEIDAKEAKKGDLIFFKTFGGSRISHVGMITEVNGDEIKFIHSSTSLGVIVSSTTESYYKRTFAQINRILE</sequence>
<comment type="caution">
    <text evidence="8">The sequence shown here is derived from an EMBL/GenBank/DDBJ whole genome shotgun (WGS) entry which is preliminary data.</text>
</comment>
<gene>
    <name evidence="8" type="ORF">BC748_1881</name>
</gene>
<proteinExistence type="inferred from homology"/>
<keyword evidence="3 8" id="KW-0378">Hydrolase</keyword>
<dbReference type="InterPro" id="IPR000064">
    <property type="entry name" value="NLP_P60_dom"/>
</dbReference>
<dbReference type="PANTHER" id="PTHR47053">
    <property type="entry name" value="MUREIN DD-ENDOPEPTIDASE MEPH-RELATED"/>
    <property type="match status" value="1"/>
</dbReference>
<feature type="region of interest" description="Disordered" evidence="5">
    <location>
        <begin position="52"/>
        <end position="76"/>
    </location>
</feature>
<dbReference type="PANTHER" id="PTHR47053:SF1">
    <property type="entry name" value="MUREIN DD-ENDOPEPTIDASE MEPH-RELATED"/>
    <property type="match status" value="1"/>
</dbReference>
<accession>A0A4R6Q932</accession>
<keyword evidence="2" id="KW-0645">Protease</keyword>
<dbReference type="Pfam" id="PF00877">
    <property type="entry name" value="NLPC_P60"/>
    <property type="match status" value="1"/>
</dbReference>
<dbReference type="RefSeq" id="WP_133533153.1">
    <property type="nucleotide sequence ID" value="NZ_SNXR01000014.1"/>
</dbReference>
<dbReference type="InterPro" id="IPR038765">
    <property type="entry name" value="Papain-like_cys_pep_sf"/>
</dbReference>
<dbReference type="InterPro" id="IPR051202">
    <property type="entry name" value="Peptidase_C40"/>
</dbReference>
<feature type="chain" id="PRO_5020812296" evidence="6">
    <location>
        <begin position="25"/>
        <end position="221"/>
    </location>
</feature>
<keyword evidence="4" id="KW-0788">Thiol protease</keyword>
<reference evidence="8 9" key="1">
    <citation type="submission" date="2019-03" db="EMBL/GenBank/DDBJ databases">
        <title>Genomic Encyclopedia of Archaeal and Bacterial Type Strains, Phase II (KMG-II): from individual species to whole genera.</title>
        <authorList>
            <person name="Goeker M."/>
        </authorList>
    </citation>
    <scope>NUCLEOTIDE SEQUENCE [LARGE SCALE GENOMIC DNA]</scope>
    <source>
        <strain evidence="8 9">DSM 25687</strain>
    </source>
</reference>
<dbReference type="AlphaFoldDB" id="A0A4R6Q932"/>
<dbReference type="EMBL" id="SNXR01000014">
    <property type="protein sequence ID" value="TDP58655.1"/>
    <property type="molecule type" value="Genomic_DNA"/>
</dbReference>
<evidence type="ECO:0000313" key="8">
    <source>
        <dbReference type="EMBL" id="TDP58655.1"/>
    </source>
</evidence>
<dbReference type="Proteomes" id="UP000295260">
    <property type="component" value="Unassembled WGS sequence"/>
</dbReference>
<dbReference type="OrthoDB" id="9807055at2"/>
<dbReference type="PROSITE" id="PS51935">
    <property type="entry name" value="NLPC_P60"/>
    <property type="match status" value="1"/>
</dbReference>
<name>A0A4R6Q932_9FLAO</name>
<dbReference type="Gene3D" id="3.90.1720.10">
    <property type="entry name" value="endopeptidase domain like (from Nostoc punctiforme)"/>
    <property type="match status" value="1"/>
</dbReference>
<comment type="similarity">
    <text evidence="1">Belongs to the peptidase C40 family.</text>
</comment>
<evidence type="ECO:0000313" key="9">
    <source>
        <dbReference type="Proteomes" id="UP000295260"/>
    </source>
</evidence>
<evidence type="ECO:0000256" key="2">
    <source>
        <dbReference type="ARBA" id="ARBA00022670"/>
    </source>
</evidence>
<keyword evidence="9" id="KW-1185">Reference proteome</keyword>
<dbReference type="SUPFAM" id="SSF54001">
    <property type="entry name" value="Cysteine proteinases"/>
    <property type="match status" value="1"/>
</dbReference>
<evidence type="ECO:0000256" key="3">
    <source>
        <dbReference type="ARBA" id="ARBA00022801"/>
    </source>
</evidence>
<evidence type="ECO:0000256" key="4">
    <source>
        <dbReference type="ARBA" id="ARBA00022807"/>
    </source>
</evidence>
<keyword evidence="6" id="KW-0732">Signal</keyword>
<feature type="domain" description="NlpC/P60" evidence="7">
    <location>
        <begin position="94"/>
        <end position="220"/>
    </location>
</feature>